<organism evidence="3 4">
    <name type="scientific">candidate division WWE3 bacterium</name>
    <dbReference type="NCBI Taxonomy" id="2053526"/>
    <lineage>
        <taxon>Bacteria</taxon>
        <taxon>Katanobacteria</taxon>
    </lineage>
</organism>
<dbReference type="Gene3D" id="2.70.70.10">
    <property type="entry name" value="Glucose Permease (Domain IIA)"/>
    <property type="match status" value="1"/>
</dbReference>
<comment type="caution">
    <text evidence="3">The sequence shown here is derived from an EMBL/GenBank/DDBJ whole genome shotgun (WGS) entry which is preliminary data.</text>
</comment>
<dbReference type="InterPro" id="IPR016047">
    <property type="entry name" value="M23ase_b-sheet_dom"/>
</dbReference>
<reference evidence="3" key="1">
    <citation type="submission" date="2020-04" db="EMBL/GenBank/DDBJ databases">
        <authorList>
            <person name="Zhang T."/>
        </authorList>
    </citation>
    <scope>NUCLEOTIDE SEQUENCE</scope>
    <source>
        <strain evidence="3">HKST-UBA80</strain>
    </source>
</reference>
<protein>
    <submittedName>
        <fullName evidence="3">M23 family metallopeptidase</fullName>
    </submittedName>
</protein>
<evidence type="ECO:0000259" key="2">
    <source>
        <dbReference type="PROSITE" id="PS51782"/>
    </source>
</evidence>
<keyword evidence="1" id="KW-0812">Transmembrane</keyword>
<dbReference type="PANTHER" id="PTHR21666:SF270">
    <property type="entry name" value="MUREIN HYDROLASE ACTIVATOR ENVC"/>
    <property type="match status" value="1"/>
</dbReference>
<proteinExistence type="predicted"/>
<evidence type="ECO:0000313" key="3">
    <source>
        <dbReference type="EMBL" id="MCA9302274.1"/>
    </source>
</evidence>
<reference evidence="3" key="2">
    <citation type="journal article" date="2021" name="Microbiome">
        <title>Successional dynamics and alternative stable states in a saline activated sludge microbial community over 9 years.</title>
        <authorList>
            <person name="Wang Y."/>
            <person name="Ye J."/>
            <person name="Ju F."/>
            <person name="Liu L."/>
            <person name="Boyd J.A."/>
            <person name="Deng Y."/>
            <person name="Parks D.H."/>
            <person name="Jiang X."/>
            <person name="Yin X."/>
            <person name="Woodcroft B.J."/>
            <person name="Tyson G.W."/>
            <person name="Hugenholtz P."/>
            <person name="Polz M.F."/>
            <person name="Zhang T."/>
        </authorList>
    </citation>
    <scope>NUCLEOTIDE SEQUENCE</scope>
    <source>
        <strain evidence="3">HKST-UBA80</strain>
    </source>
</reference>
<dbReference type="EMBL" id="JAGQNY010000010">
    <property type="protein sequence ID" value="MCA9302274.1"/>
    <property type="molecule type" value="Genomic_DNA"/>
</dbReference>
<dbReference type="PROSITE" id="PS51782">
    <property type="entry name" value="LYSM"/>
    <property type="match status" value="2"/>
</dbReference>
<dbReference type="SUPFAM" id="SSF51261">
    <property type="entry name" value="Duplicated hybrid motif"/>
    <property type="match status" value="1"/>
</dbReference>
<keyword evidence="1" id="KW-0472">Membrane</keyword>
<dbReference type="Pfam" id="PF01551">
    <property type="entry name" value="Peptidase_M23"/>
    <property type="match status" value="1"/>
</dbReference>
<name>A0A955E1L6_UNCKA</name>
<evidence type="ECO:0000256" key="1">
    <source>
        <dbReference type="SAM" id="Phobius"/>
    </source>
</evidence>
<dbReference type="InterPro" id="IPR036779">
    <property type="entry name" value="LysM_dom_sf"/>
</dbReference>
<sequence length="420" mass="45800">MPFLKRKQKNLGSKIKSTRLWTVAINRPKSRRFSQLSFEGFVPKGTNKLNTVFRLTFSFFSYIFKYFKLKTTKTLKIPGKVALFSVTTFMSLKAFMVRKLIWSQGKLGRPIATGVVMSVVLALFFLGKILNSSTLVVSQELDSGYLSSTTDIIPQTNTALTTVPESRKRNESFIYIVEPGDTLSSIGNKFKISTDALKYVNSLTDSSIIRTGQEIIIPPVSGLIHTVKSGDTLNSIARKYDVAPQAIADFNYILDTSKLALGTELVIPGAKVPEPVIPAAPSGPAAPPGNFVSAPSTGKWCVWPTGPRIITQYYSWYHNGIDIATPSGSAMPALFACAGGVVTRAGWDPFGLGLHVRIDHGNGFETVYGHMSSISVSYGQRVEQGQMIGVMGSTGRSTGPHVHFTVNYNGASQDPLKYTY</sequence>
<dbReference type="CDD" id="cd00118">
    <property type="entry name" value="LysM"/>
    <property type="match status" value="2"/>
</dbReference>
<gene>
    <name evidence="3" type="ORF">KDA10_02870</name>
</gene>
<dbReference type="SMART" id="SM00257">
    <property type="entry name" value="LysM"/>
    <property type="match status" value="2"/>
</dbReference>
<dbReference type="Gene3D" id="3.10.350.10">
    <property type="entry name" value="LysM domain"/>
    <property type="match status" value="2"/>
</dbReference>
<feature type="domain" description="LysM" evidence="2">
    <location>
        <begin position="173"/>
        <end position="217"/>
    </location>
</feature>
<dbReference type="Proteomes" id="UP000714817">
    <property type="component" value="Unassembled WGS sequence"/>
</dbReference>
<dbReference type="Pfam" id="PF01476">
    <property type="entry name" value="LysM"/>
    <property type="match status" value="2"/>
</dbReference>
<feature type="transmembrane region" description="Helical" evidence="1">
    <location>
        <begin position="107"/>
        <end position="126"/>
    </location>
</feature>
<dbReference type="InterPro" id="IPR050570">
    <property type="entry name" value="Cell_wall_metabolism_enzyme"/>
</dbReference>
<dbReference type="InterPro" id="IPR011055">
    <property type="entry name" value="Dup_hybrid_motif"/>
</dbReference>
<dbReference type="AlphaFoldDB" id="A0A955E1L6"/>
<accession>A0A955E1L6</accession>
<dbReference type="InterPro" id="IPR018392">
    <property type="entry name" value="LysM"/>
</dbReference>
<keyword evidence="1" id="KW-1133">Transmembrane helix</keyword>
<feature type="domain" description="LysM" evidence="2">
    <location>
        <begin position="223"/>
        <end position="267"/>
    </location>
</feature>
<evidence type="ECO:0000313" key="4">
    <source>
        <dbReference type="Proteomes" id="UP000714817"/>
    </source>
</evidence>
<dbReference type="CDD" id="cd12797">
    <property type="entry name" value="M23_peptidase"/>
    <property type="match status" value="1"/>
</dbReference>
<dbReference type="GO" id="GO:0004222">
    <property type="term" value="F:metalloendopeptidase activity"/>
    <property type="evidence" value="ECO:0007669"/>
    <property type="project" value="TreeGrafter"/>
</dbReference>
<dbReference type="PANTHER" id="PTHR21666">
    <property type="entry name" value="PEPTIDASE-RELATED"/>
    <property type="match status" value="1"/>
</dbReference>